<evidence type="ECO:0000256" key="1">
    <source>
        <dbReference type="SAM" id="SignalP"/>
    </source>
</evidence>
<comment type="caution">
    <text evidence="2">The sequence shown here is derived from an EMBL/GenBank/DDBJ whole genome shotgun (WGS) entry which is preliminary data.</text>
</comment>
<evidence type="ECO:0000313" key="2">
    <source>
        <dbReference type="EMBL" id="KAH0929684.1"/>
    </source>
</evidence>
<accession>A0ABQ8DJY1</accession>
<dbReference type="EMBL" id="JAGKQM010000004">
    <property type="protein sequence ID" value="KAH0929684.1"/>
    <property type="molecule type" value="Genomic_DNA"/>
</dbReference>
<dbReference type="PANTHER" id="PTHR34663">
    <property type="entry name" value="OS06G0637400 PROTEIN"/>
    <property type="match status" value="1"/>
</dbReference>
<dbReference type="InterPro" id="IPR044700">
    <property type="entry name" value="PIP2/PIPL1"/>
</dbReference>
<gene>
    <name evidence="2" type="ORF">HID58_015411</name>
</gene>
<name>A0ABQ8DJY1_BRANA</name>
<keyword evidence="3" id="KW-1185">Reference proteome</keyword>
<dbReference type="Proteomes" id="UP000824890">
    <property type="component" value="Unassembled WGS sequence"/>
</dbReference>
<dbReference type="PANTHER" id="PTHR34663:SF12">
    <property type="entry name" value="GENOME ASSEMBLY, CHROMOSOME: A04"/>
    <property type="match status" value="1"/>
</dbReference>
<reference evidence="2 3" key="1">
    <citation type="submission" date="2021-05" db="EMBL/GenBank/DDBJ databases">
        <title>Genome Assembly of Synthetic Allotetraploid Brassica napus Reveals Homoeologous Exchanges between Subgenomes.</title>
        <authorList>
            <person name="Davis J.T."/>
        </authorList>
    </citation>
    <scope>NUCLEOTIDE SEQUENCE [LARGE SCALE GENOMIC DNA]</scope>
    <source>
        <strain evidence="3">cv. Da-Ae</strain>
        <tissue evidence="2">Seedling</tissue>
    </source>
</reference>
<organism evidence="2 3">
    <name type="scientific">Brassica napus</name>
    <name type="common">Rape</name>
    <dbReference type="NCBI Taxonomy" id="3708"/>
    <lineage>
        <taxon>Eukaryota</taxon>
        <taxon>Viridiplantae</taxon>
        <taxon>Streptophyta</taxon>
        <taxon>Embryophyta</taxon>
        <taxon>Tracheophyta</taxon>
        <taxon>Spermatophyta</taxon>
        <taxon>Magnoliopsida</taxon>
        <taxon>eudicotyledons</taxon>
        <taxon>Gunneridae</taxon>
        <taxon>Pentapetalae</taxon>
        <taxon>rosids</taxon>
        <taxon>malvids</taxon>
        <taxon>Brassicales</taxon>
        <taxon>Brassicaceae</taxon>
        <taxon>Brassiceae</taxon>
        <taxon>Brassica</taxon>
    </lineage>
</organism>
<feature type="chain" id="PRO_5047126698" evidence="1">
    <location>
        <begin position="25"/>
        <end position="221"/>
    </location>
</feature>
<feature type="signal peptide" evidence="1">
    <location>
        <begin position="1"/>
        <end position="24"/>
    </location>
</feature>
<protein>
    <submittedName>
        <fullName evidence="2">Uncharacterized protein</fullName>
    </submittedName>
</protein>
<keyword evidence="1" id="KW-0732">Signal</keyword>
<proteinExistence type="predicted"/>
<evidence type="ECO:0000313" key="3">
    <source>
        <dbReference type="Proteomes" id="UP000824890"/>
    </source>
</evidence>
<sequence length="221" mass="24535">MVNKVISGSILFFILVGSVLVVEARPLGLTKAEEKLAAKFFDGLSLGAIKDSGPGSGGEGHKFVDRSEPVVYGKYSGPSPSGPGRLIEVAGEIGTQKLGIERSALICDVWDGDRWAFRRCRDIRMLDIIHMIENHRLAEDRTADDIVLWRHNETEFRNFFSTSATWHQLRTHMPATSWSKGFMHVDCQVYQGNATIMIKHLTDELKPLKSKAVDRVPGGAE</sequence>